<organism evidence="1 2">
    <name type="scientific">Chitinophaga oryziterrae</name>
    <dbReference type="NCBI Taxonomy" id="1031224"/>
    <lineage>
        <taxon>Bacteria</taxon>
        <taxon>Pseudomonadati</taxon>
        <taxon>Bacteroidota</taxon>
        <taxon>Chitinophagia</taxon>
        <taxon>Chitinophagales</taxon>
        <taxon>Chitinophagaceae</taxon>
        <taxon>Chitinophaga</taxon>
    </lineage>
</organism>
<dbReference type="AlphaFoldDB" id="A0A6N8JDQ4"/>
<comment type="caution">
    <text evidence="1">The sequence shown here is derived from an EMBL/GenBank/DDBJ whole genome shotgun (WGS) entry which is preliminary data.</text>
</comment>
<proteinExistence type="predicted"/>
<sequence length="133" mass="15398">MTDYYTENLGKFGFREIRMLKDILTAWVENGLPEEFSFDNVRPAMNMNSGYVFLVNDDYEVAMMNGEKLEIFHTLPYGGEEGFLSDLIEENTPDDLHDEDVEYILNAADISGFDLQPPWLDRKIDNITDMEPN</sequence>
<dbReference type="RefSeq" id="WP_157301045.1">
    <property type="nucleotide sequence ID" value="NZ_BAAAZB010000002.1"/>
</dbReference>
<dbReference type="EMBL" id="WRXO01000005">
    <property type="protein sequence ID" value="MVT42409.1"/>
    <property type="molecule type" value="Genomic_DNA"/>
</dbReference>
<evidence type="ECO:0000313" key="2">
    <source>
        <dbReference type="Proteomes" id="UP000468388"/>
    </source>
</evidence>
<gene>
    <name evidence="1" type="ORF">GO495_17585</name>
</gene>
<name>A0A6N8JDQ4_9BACT</name>
<accession>A0A6N8JDQ4</accession>
<protein>
    <submittedName>
        <fullName evidence="1">Uncharacterized protein</fullName>
    </submittedName>
</protein>
<reference evidence="1 2" key="1">
    <citation type="submission" date="2019-12" db="EMBL/GenBank/DDBJ databases">
        <title>The draft genomic sequence of strain Chitinophaga oryziterrae JCM 16595.</title>
        <authorList>
            <person name="Zhang X."/>
        </authorList>
    </citation>
    <scope>NUCLEOTIDE SEQUENCE [LARGE SCALE GENOMIC DNA]</scope>
    <source>
        <strain evidence="1 2">JCM 16595</strain>
    </source>
</reference>
<keyword evidence="2" id="KW-1185">Reference proteome</keyword>
<evidence type="ECO:0000313" key="1">
    <source>
        <dbReference type="EMBL" id="MVT42409.1"/>
    </source>
</evidence>
<dbReference type="OrthoDB" id="664808at2"/>
<dbReference type="Proteomes" id="UP000468388">
    <property type="component" value="Unassembled WGS sequence"/>
</dbReference>